<gene>
    <name evidence="2" type="ORF">JR316_009727</name>
</gene>
<protein>
    <recommendedName>
        <fullName evidence="1">GST N-terminal domain-containing protein</fullName>
    </recommendedName>
</protein>
<dbReference type="SUPFAM" id="SSF52833">
    <property type="entry name" value="Thioredoxin-like"/>
    <property type="match status" value="1"/>
</dbReference>
<dbReference type="Pfam" id="PF22041">
    <property type="entry name" value="GST_C_7"/>
    <property type="match status" value="1"/>
</dbReference>
<dbReference type="InterPro" id="IPR036282">
    <property type="entry name" value="Glutathione-S-Trfase_C_sf"/>
</dbReference>
<dbReference type="Gene3D" id="3.40.30.10">
    <property type="entry name" value="Glutaredoxin"/>
    <property type="match status" value="1"/>
</dbReference>
<dbReference type="GO" id="GO:0005737">
    <property type="term" value="C:cytoplasm"/>
    <property type="evidence" value="ECO:0007669"/>
    <property type="project" value="TreeGrafter"/>
</dbReference>
<dbReference type="PANTHER" id="PTHR43968">
    <property type="match status" value="1"/>
</dbReference>
<feature type="domain" description="GST N-terminal" evidence="1">
    <location>
        <begin position="8"/>
        <end position="99"/>
    </location>
</feature>
<dbReference type="PROSITE" id="PS50404">
    <property type="entry name" value="GST_NTER"/>
    <property type="match status" value="1"/>
</dbReference>
<accession>A0A8H8CGU9</accession>
<evidence type="ECO:0000313" key="2">
    <source>
        <dbReference type="EMBL" id="KAG5165033.1"/>
    </source>
</evidence>
<dbReference type="OrthoDB" id="4951845at2759"/>
<comment type="caution">
    <text evidence="2">The sequence shown here is derived from an EMBL/GenBank/DDBJ whole genome shotgun (WGS) entry which is preliminary data.</text>
</comment>
<dbReference type="EMBL" id="JAFIQS010000010">
    <property type="protein sequence ID" value="KAG5165033.1"/>
    <property type="molecule type" value="Genomic_DNA"/>
</dbReference>
<proteinExistence type="predicted"/>
<evidence type="ECO:0000259" key="1">
    <source>
        <dbReference type="PROSITE" id="PS50404"/>
    </source>
</evidence>
<dbReference type="InterPro" id="IPR054416">
    <property type="entry name" value="GST_UstS-like_C"/>
</dbReference>
<dbReference type="Pfam" id="PF13409">
    <property type="entry name" value="GST_N_2"/>
    <property type="match status" value="1"/>
</dbReference>
<dbReference type="InterPro" id="IPR050983">
    <property type="entry name" value="GST_Omega/HSP26"/>
</dbReference>
<dbReference type="AlphaFoldDB" id="A0A8H8CGU9"/>
<dbReference type="InterPro" id="IPR036249">
    <property type="entry name" value="Thioredoxin-like_sf"/>
</dbReference>
<dbReference type="CDD" id="cd00299">
    <property type="entry name" value="GST_C_family"/>
    <property type="match status" value="1"/>
</dbReference>
<dbReference type="InterPro" id="IPR004045">
    <property type="entry name" value="Glutathione_S-Trfase_N"/>
</dbReference>
<organism evidence="2">
    <name type="scientific">Psilocybe cubensis</name>
    <name type="common">Psychedelic mushroom</name>
    <name type="synonym">Stropharia cubensis</name>
    <dbReference type="NCBI Taxonomy" id="181762"/>
    <lineage>
        <taxon>Eukaryota</taxon>
        <taxon>Fungi</taxon>
        <taxon>Dikarya</taxon>
        <taxon>Basidiomycota</taxon>
        <taxon>Agaricomycotina</taxon>
        <taxon>Agaricomycetes</taxon>
        <taxon>Agaricomycetidae</taxon>
        <taxon>Agaricales</taxon>
        <taxon>Agaricineae</taxon>
        <taxon>Strophariaceae</taxon>
        <taxon>Psilocybe</taxon>
    </lineage>
</organism>
<dbReference type="SUPFAM" id="SSF47616">
    <property type="entry name" value="GST C-terminal domain-like"/>
    <property type="match status" value="1"/>
</dbReference>
<sequence length="239" mass="27083">MSIILYDIPSTLPDKAWTYNVWKARLSLNFKGIPYKTEWVELPDVEPLFEKLGVPPASKKPDGSPRYTVPAIHDPSTGVYISDSILIAQYLDKTYPDKPLLFPNGTLAIQSALNDAIYHNVKSVFPAILPTVLTKLNPVSSAYMINKHGSSLPTSFAENWKAFKDGLDQVDAWYSKNEKKGIFLLGDVPSWADIVLASFLVNVRKICGEESDQWREVEWWNGGRWKVHSEYFQNFETVV</sequence>
<reference evidence="2" key="1">
    <citation type="submission" date="2021-02" db="EMBL/GenBank/DDBJ databases">
        <title>Psilocybe cubensis genome.</title>
        <authorList>
            <person name="Mckernan K.J."/>
            <person name="Crawford S."/>
            <person name="Trippe A."/>
            <person name="Kane L.T."/>
            <person name="Mclaughlin S."/>
        </authorList>
    </citation>
    <scope>NUCLEOTIDE SEQUENCE [LARGE SCALE GENOMIC DNA]</scope>
    <source>
        <strain evidence="2">MGC-MH-2018</strain>
    </source>
</reference>
<name>A0A8H8CGU9_PSICU</name>
<dbReference type="Gene3D" id="1.20.1050.10">
    <property type="match status" value="1"/>
</dbReference>
<dbReference type="PANTHER" id="PTHR43968:SF6">
    <property type="entry name" value="GLUTATHIONE S-TRANSFERASE OMEGA"/>
    <property type="match status" value="1"/>
</dbReference>